<keyword evidence="4" id="KW-1185">Reference proteome</keyword>
<organism evidence="3 4">
    <name type="scientific">Ignelater luminosus</name>
    <name type="common">Cucubano</name>
    <name type="synonym">Pyrophorus luminosus</name>
    <dbReference type="NCBI Taxonomy" id="2038154"/>
    <lineage>
        <taxon>Eukaryota</taxon>
        <taxon>Metazoa</taxon>
        <taxon>Ecdysozoa</taxon>
        <taxon>Arthropoda</taxon>
        <taxon>Hexapoda</taxon>
        <taxon>Insecta</taxon>
        <taxon>Pterygota</taxon>
        <taxon>Neoptera</taxon>
        <taxon>Endopterygota</taxon>
        <taxon>Coleoptera</taxon>
        <taxon>Polyphaga</taxon>
        <taxon>Elateriformia</taxon>
        <taxon>Elateroidea</taxon>
        <taxon>Elateridae</taxon>
        <taxon>Agrypninae</taxon>
        <taxon>Pyrophorini</taxon>
        <taxon>Ignelater</taxon>
    </lineage>
</organism>
<evidence type="ECO:0000313" key="3">
    <source>
        <dbReference type="EMBL" id="KAF2887659.1"/>
    </source>
</evidence>
<dbReference type="EMBL" id="VTPC01082360">
    <property type="protein sequence ID" value="KAF2887659.1"/>
    <property type="molecule type" value="Genomic_DNA"/>
</dbReference>
<feature type="domain" description="Reverse transcriptase/retrotransposon-derived protein RNase H-like" evidence="2">
    <location>
        <begin position="285"/>
        <end position="359"/>
    </location>
</feature>
<protein>
    <recommendedName>
        <fullName evidence="2">Reverse transcriptase/retrotransposon-derived protein RNase H-like domain-containing protein</fullName>
    </recommendedName>
</protein>
<gene>
    <name evidence="3" type="ORF">ILUMI_18514</name>
</gene>
<evidence type="ECO:0000259" key="2">
    <source>
        <dbReference type="Pfam" id="PF17919"/>
    </source>
</evidence>
<dbReference type="Gene3D" id="3.10.10.10">
    <property type="entry name" value="HIV Type 1 Reverse Transcriptase, subunit A, domain 1"/>
    <property type="match status" value="1"/>
</dbReference>
<dbReference type="PANTHER" id="PTHR37984">
    <property type="entry name" value="PROTEIN CBG26694"/>
    <property type="match status" value="1"/>
</dbReference>
<comment type="caution">
    <text evidence="3">The sequence shown here is derived from an EMBL/GenBank/DDBJ whole genome shotgun (WGS) entry which is preliminary data.</text>
</comment>
<dbReference type="InterPro" id="IPR050951">
    <property type="entry name" value="Retrovirus_Pol_polyprotein"/>
</dbReference>
<dbReference type="Proteomes" id="UP000801492">
    <property type="component" value="Unassembled WGS sequence"/>
</dbReference>
<evidence type="ECO:0000256" key="1">
    <source>
        <dbReference type="ARBA" id="ARBA00023268"/>
    </source>
</evidence>
<dbReference type="SUPFAM" id="SSF56672">
    <property type="entry name" value="DNA/RNA polymerases"/>
    <property type="match status" value="1"/>
</dbReference>
<dbReference type="AlphaFoldDB" id="A0A8K0CJR9"/>
<reference evidence="3" key="1">
    <citation type="submission" date="2019-08" db="EMBL/GenBank/DDBJ databases">
        <title>The genome of the North American firefly Photinus pyralis.</title>
        <authorList>
            <consortium name="Photinus pyralis genome working group"/>
            <person name="Fallon T.R."/>
            <person name="Sander Lower S.E."/>
            <person name="Weng J.-K."/>
        </authorList>
    </citation>
    <scope>NUCLEOTIDE SEQUENCE</scope>
    <source>
        <strain evidence="3">TRF0915ILg1</strain>
        <tissue evidence="3">Whole body</tissue>
    </source>
</reference>
<feature type="non-terminal residue" evidence="3">
    <location>
        <position position="1"/>
    </location>
</feature>
<dbReference type="PANTHER" id="PTHR37984:SF5">
    <property type="entry name" value="PROTEIN NYNRIN-LIKE"/>
    <property type="match status" value="1"/>
</dbReference>
<evidence type="ECO:0000313" key="4">
    <source>
        <dbReference type="Proteomes" id="UP000801492"/>
    </source>
</evidence>
<accession>A0A8K0CJR9</accession>
<keyword evidence="1" id="KW-0511">Multifunctional enzyme</keyword>
<proteinExistence type="predicted"/>
<dbReference type="InterPro" id="IPR043502">
    <property type="entry name" value="DNA/RNA_pol_sf"/>
</dbReference>
<dbReference type="Pfam" id="PF17919">
    <property type="entry name" value="RT_RNaseH_2"/>
    <property type="match status" value="1"/>
</dbReference>
<dbReference type="GO" id="GO:0071897">
    <property type="term" value="P:DNA biosynthetic process"/>
    <property type="evidence" value="ECO:0007669"/>
    <property type="project" value="UniProtKB-ARBA"/>
</dbReference>
<dbReference type="InterPro" id="IPR041577">
    <property type="entry name" value="RT_RNaseH_2"/>
</dbReference>
<dbReference type="GO" id="GO:0003824">
    <property type="term" value="F:catalytic activity"/>
    <property type="evidence" value="ECO:0007669"/>
    <property type="project" value="UniProtKB-KW"/>
</dbReference>
<dbReference type="OrthoDB" id="6496131at2759"/>
<sequence>MTTFMIGSLRSFHETKEDINGYLLRLEHYLKVSNVESTYRVSVLLATVDLKLVSLLQDLCSPVEVDEKTYQELTDILVNHLKPARLIIDERFKFNARVHQQEESISEFVVALKHLAKTCNFGTFSKDSLRDRLVGGIKDSHIQQRLRAAESDFDETSKKALMLEEASKNAILLTAGTVDQDVVNLKKKFKSVFDLHRRKILGHEVKLVFRDENVTPSFCKARPVPYAIKDAVEKELKRLVNSGVLKPVTCSEWASPVVVVSKPDDSIRKLVPLYKLTKEGKQCEWSKECKTIYKDSKTLICSSDVLALYDPIKKLRLTCDSSCYGVGAVLSHVINAEEKSISFASKTVFGREELCPNRERSSCY</sequence>
<name>A0A8K0CJR9_IGNLU</name>